<sequence>MACESKPWLMMLLLAAILGQHYTSGEPQVPCLFIFGDSLSDSGNNNYLPTISKADYQPYGIDFPSGPTGRFTNGRTAVDIITQVLGFEDFIAPFANTSGWDILKGVNYASGSAGIRNESGKAAGADISFGSQIVNHKAIVSRILDKLESLEKTQKLLNKCLYYVNIGSNDYINNYFLPEDYPTSLIYNPEEYAEVLIQQYSHYLKALYELGARKFALIGLGLLGCTPFEIHTHGTNGSQCVEEENSIVQLFNDRLKPLVHQLSEELSHSKFMYVNTSKISSDSSLYSGITETNIGCCPTESYGLCVPEGVPCSNRSDSMGYDIKLVWLAVHILALAATYNIMQQYYCAAADGHGEPQVAGLFIFGDSLSDCGNNNHLKTRTKVNYPPYGIDFPNGPTGRFTNGRTVIDFITQFLGFENLVPPYANTSGWDTLAGVNYASGAAGIRNETGTAAGADISFELQLEHHRVIVSKITEKLGSRYDAQQHLNNCLYYVNIGINDYINNYCATDSYPTKRQYPNPALYAAVLIQQYYLNIRALHELGARKFVLVGILPVVCSSLFQVAAQGQGTSPWLNNDIFDGVFFNNNLRLLVLLLNQELSDSKFIYVNPTFITAQLLLNRGLNIFDACCKTTELGLCVANQTTLCQNRDEYLFWDSFHFTEAANRFIAISSYNASNLFFTFPMDIYHLVDG</sequence>
<organism evidence="1 2">
    <name type="scientific">Bauhinia variegata</name>
    <name type="common">Purple orchid tree</name>
    <name type="synonym">Phanera variegata</name>
    <dbReference type="NCBI Taxonomy" id="167791"/>
    <lineage>
        <taxon>Eukaryota</taxon>
        <taxon>Viridiplantae</taxon>
        <taxon>Streptophyta</taxon>
        <taxon>Embryophyta</taxon>
        <taxon>Tracheophyta</taxon>
        <taxon>Spermatophyta</taxon>
        <taxon>Magnoliopsida</taxon>
        <taxon>eudicotyledons</taxon>
        <taxon>Gunneridae</taxon>
        <taxon>Pentapetalae</taxon>
        <taxon>rosids</taxon>
        <taxon>fabids</taxon>
        <taxon>Fabales</taxon>
        <taxon>Fabaceae</taxon>
        <taxon>Cercidoideae</taxon>
        <taxon>Cercideae</taxon>
        <taxon>Bauhiniinae</taxon>
        <taxon>Bauhinia</taxon>
    </lineage>
</organism>
<protein>
    <submittedName>
        <fullName evidence="1">Uncharacterized protein</fullName>
    </submittedName>
</protein>
<gene>
    <name evidence="1" type="ORF">L6164_031776</name>
</gene>
<dbReference type="EMBL" id="CM039438">
    <property type="protein sequence ID" value="KAI4298187.1"/>
    <property type="molecule type" value="Genomic_DNA"/>
</dbReference>
<proteinExistence type="predicted"/>
<accession>A0ACB9KLP6</accession>
<reference evidence="1 2" key="1">
    <citation type="journal article" date="2022" name="DNA Res.">
        <title>Chromosomal-level genome assembly of the orchid tree Bauhinia variegata (Leguminosae; Cercidoideae) supports the allotetraploid origin hypothesis of Bauhinia.</title>
        <authorList>
            <person name="Zhong Y."/>
            <person name="Chen Y."/>
            <person name="Zheng D."/>
            <person name="Pang J."/>
            <person name="Liu Y."/>
            <person name="Luo S."/>
            <person name="Meng S."/>
            <person name="Qian L."/>
            <person name="Wei D."/>
            <person name="Dai S."/>
            <person name="Zhou R."/>
        </authorList>
    </citation>
    <scope>NUCLEOTIDE SEQUENCE [LARGE SCALE GENOMIC DNA]</scope>
    <source>
        <strain evidence="1">BV-YZ2020</strain>
    </source>
</reference>
<name>A0ACB9KLP6_BAUVA</name>
<dbReference type="Proteomes" id="UP000828941">
    <property type="component" value="Chromosome 13"/>
</dbReference>
<evidence type="ECO:0000313" key="2">
    <source>
        <dbReference type="Proteomes" id="UP000828941"/>
    </source>
</evidence>
<keyword evidence="2" id="KW-1185">Reference proteome</keyword>
<comment type="caution">
    <text evidence="1">The sequence shown here is derived from an EMBL/GenBank/DDBJ whole genome shotgun (WGS) entry which is preliminary data.</text>
</comment>
<evidence type="ECO:0000313" key="1">
    <source>
        <dbReference type="EMBL" id="KAI4298187.1"/>
    </source>
</evidence>